<dbReference type="Gene3D" id="3.30.40.10">
    <property type="entry name" value="Zinc/RING finger domain, C3HC4 (zinc finger)"/>
    <property type="match status" value="1"/>
</dbReference>
<dbReference type="InterPro" id="IPR039903">
    <property type="entry name" value="Zswim2"/>
</dbReference>
<name>A0A8C4QM71_EPTBU</name>
<feature type="domain" description="RING-type" evidence="6">
    <location>
        <begin position="165"/>
        <end position="214"/>
    </location>
</feature>
<evidence type="ECO:0000313" key="8">
    <source>
        <dbReference type="Ensembl" id="ENSEBUP00000017548.1"/>
    </source>
</evidence>
<evidence type="ECO:0008006" key="10">
    <source>
        <dbReference type="Google" id="ProtNLM"/>
    </source>
</evidence>
<keyword evidence="2 4" id="KW-0863">Zinc-finger</keyword>
<sequence length="326" mass="37252">MQSGRITPPRRAPSPDGASPYSPEETQRRINKVLRARLYLLQQIGPNSFLIGGDVPDNKFRVFIGPQTCSCGRGSFCMHVMFVMLRVFQVESTEPLLWRRTLKNYEVESLFHKYHSKRSSRIKAPSRSTISKFVSRLSNSHLLTSPTTTSPSGEPGMKEEEEHVCPICLLGMLDEESLTVCEDGCRNKLHHHCMSIWAEECRRNKESLICPLCRAKWKANEFPGFDVTQTLQESSLSQLEVAERTRPDSEVSQLRIGVQPIPAPYQRLAEPWVQVTFDLFKPRVLHYAILEKNQSVTLNSLNSLFIYSVMNLIGYVLDYLPKNHIL</sequence>
<keyword evidence="1" id="KW-0479">Metal-binding</keyword>
<dbReference type="GO" id="GO:0008270">
    <property type="term" value="F:zinc ion binding"/>
    <property type="evidence" value="ECO:0007669"/>
    <property type="project" value="UniProtKB-KW"/>
</dbReference>
<evidence type="ECO:0000256" key="3">
    <source>
        <dbReference type="ARBA" id="ARBA00022833"/>
    </source>
</evidence>
<feature type="region of interest" description="Disordered" evidence="5">
    <location>
        <begin position="1"/>
        <end position="26"/>
    </location>
</feature>
<dbReference type="AlphaFoldDB" id="A0A8C4QM71"/>
<organism evidence="8 9">
    <name type="scientific">Eptatretus burgeri</name>
    <name type="common">Inshore hagfish</name>
    <dbReference type="NCBI Taxonomy" id="7764"/>
    <lineage>
        <taxon>Eukaryota</taxon>
        <taxon>Metazoa</taxon>
        <taxon>Chordata</taxon>
        <taxon>Craniata</taxon>
        <taxon>Vertebrata</taxon>
        <taxon>Cyclostomata</taxon>
        <taxon>Myxini</taxon>
        <taxon>Myxiniformes</taxon>
        <taxon>Myxinidae</taxon>
        <taxon>Eptatretinae</taxon>
        <taxon>Eptatretus</taxon>
    </lineage>
</organism>
<feature type="domain" description="SWIM-type" evidence="7">
    <location>
        <begin position="60"/>
        <end position="88"/>
    </location>
</feature>
<evidence type="ECO:0000256" key="5">
    <source>
        <dbReference type="SAM" id="MobiDB-lite"/>
    </source>
</evidence>
<keyword evidence="3" id="KW-0862">Zinc</keyword>
<evidence type="ECO:0000256" key="2">
    <source>
        <dbReference type="ARBA" id="ARBA00022771"/>
    </source>
</evidence>
<reference evidence="8" key="2">
    <citation type="submission" date="2025-09" db="UniProtKB">
        <authorList>
            <consortium name="Ensembl"/>
        </authorList>
    </citation>
    <scope>IDENTIFICATION</scope>
</reference>
<dbReference type="Proteomes" id="UP000694388">
    <property type="component" value="Unplaced"/>
</dbReference>
<dbReference type="SUPFAM" id="SSF57850">
    <property type="entry name" value="RING/U-box"/>
    <property type="match status" value="1"/>
</dbReference>
<protein>
    <recommendedName>
        <fullName evidence="10">Mitogen-activated protein kinase kinase kinase 1</fullName>
    </recommendedName>
</protein>
<dbReference type="FunFam" id="3.30.40.10:FF:000223">
    <property type="entry name" value="Mitogen-activated protein kinase kinase kinase 1 (Predicted)"/>
    <property type="match status" value="1"/>
</dbReference>
<dbReference type="InterPro" id="IPR013083">
    <property type="entry name" value="Znf_RING/FYVE/PHD"/>
</dbReference>
<evidence type="ECO:0000259" key="7">
    <source>
        <dbReference type="PROSITE" id="PS50966"/>
    </source>
</evidence>
<evidence type="ECO:0000256" key="4">
    <source>
        <dbReference type="PROSITE-ProRule" id="PRU00175"/>
    </source>
</evidence>
<dbReference type="CDD" id="cd16494">
    <property type="entry name" value="RING-CH-C4HC3_ZSWM2"/>
    <property type="match status" value="1"/>
</dbReference>
<evidence type="ECO:0000256" key="1">
    <source>
        <dbReference type="ARBA" id="ARBA00022723"/>
    </source>
</evidence>
<dbReference type="GeneTree" id="ENSGT00390000006826"/>
<evidence type="ECO:0000313" key="9">
    <source>
        <dbReference type="Proteomes" id="UP000694388"/>
    </source>
</evidence>
<proteinExistence type="predicted"/>
<keyword evidence="9" id="KW-1185">Reference proteome</keyword>
<accession>A0A8C4QM71</accession>
<dbReference type="Pfam" id="PF04434">
    <property type="entry name" value="SWIM"/>
    <property type="match status" value="1"/>
</dbReference>
<evidence type="ECO:0000259" key="6">
    <source>
        <dbReference type="PROSITE" id="PS50089"/>
    </source>
</evidence>
<dbReference type="PROSITE" id="PS50966">
    <property type="entry name" value="ZF_SWIM"/>
    <property type="match status" value="1"/>
</dbReference>
<dbReference type="PROSITE" id="PS50089">
    <property type="entry name" value="ZF_RING_2"/>
    <property type="match status" value="1"/>
</dbReference>
<dbReference type="Ensembl" id="ENSEBUT00000018124.1">
    <property type="protein sequence ID" value="ENSEBUP00000017548.1"/>
    <property type="gene ID" value="ENSEBUG00000010971.1"/>
</dbReference>
<dbReference type="GO" id="GO:0061630">
    <property type="term" value="F:ubiquitin protein ligase activity"/>
    <property type="evidence" value="ECO:0007669"/>
    <property type="project" value="InterPro"/>
</dbReference>
<dbReference type="PANTHER" id="PTHR21540">
    <property type="entry name" value="RING FINGER AND SWIM DOMAIN-CONTAINING PROTEIN 2"/>
    <property type="match status" value="1"/>
</dbReference>
<dbReference type="PANTHER" id="PTHR21540:SF3">
    <property type="entry name" value="E3 UBIQUITIN-PROTEIN LIGASE ZSWIM2"/>
    <property type="match status" value="1"/>
</dbReference>
<dbReference type="InterPro" id="IPR007527">
    <property type="entry name" value="Znf_SWIM"/>
</dbReference>
<dbReference type="InterPro" id="IPR001841">
    <property type="entry name" value="Znf_RING"/>
</dbReference>
<reference evidence="8" key="1">
    <citation type="submission" date="2025-08" db="UniProtKB">
        <authorList>
            <consortium name="Ensembl"/>
        </authorList>
    </citation>
    <scope>IDENTIFICATION</scope>
</reference>